<reference evidence="2" key="1">
    <citation type="journal article" date="2019" name="PLoS Negl. Trop. Dis.">
        <title>Revisiting the worldwide diversity of Leptospira species in the environment.</title>
        <authorList>
            <person name="Vincent A.T."/>
            <person name="Schiettekatte O."/>
            <person name="Bourhy P."/>
            <person name="Veyrier F.J."/>
            <person name="Picardeau M."/>
        </authorList>
    </citation>
    <scope>NUCLEOTIDE SEQUENCE [LARGE SCALE GENOMIC DNA]</scope>
    <source>
        <strain evidence="2">SSW15</strain>
    </source>
</reference>
<feature type="transmembrane region" description="Helical" evidence="1">
    <location>
        <begin position="33"/>
        <end position="54"/>
    </location>
</feature>
<dbReference type="PROSITE" id="PS50244">
    <property type="entry name" value="S5A_REDUCTASE"/>
    <property type="match status" value="1"/>
</dbReference>
<dbReference type="InterPro" id="IPR010721">
    <property type="entry name" value="UstE-like"/>
</dbReference>
<keyword evidence="1" id="KW-0812">Transmembrane</keyword>
<comment type="caution">
    <text evidence="2">The sequence shown here is derived from an EMBL/GenBank/DDBJ whole genome shotgun (WGS) entry which is preliminary data.</text>
</comment>
<evidence type="ECO:0000256" key="1">
    <source>
        <dbReference type="SAM" id="Phobius"/>
    </source>
</evidence>
<organism evidence="2 3">
    <name type="scientific">Leptospira fletcheri</name>
    <dbReference type="NCBI Taxonomy" id="2484981"/>
    <lineage>
        <taxon>Bacteria</taxon>
        <taxon>Pseudomonadati</taxon>
        <taxon>Spirochaetota</taxon>
        <taxon>Spirochaetia</taxon>
        <taxon>Leptospirales</taxon>
        <taxon>Leptospiraceae</taxon>
        <taxon>Leptospira</taxon>
    </lineage>
</organism>
<keyword evidence="1" id="KW-1133">Transmembrane helix</keyword>
<feature type="transmembrane region" description="Helical" evidence="1">
    <location>
        <begin position="191"/>
        <end position="207"/>
    </location>
</feature>
<evidence type="ECO:0000313" key="3">
    <source>
        <dbReference type="Proteomes" id="UP000298458"/>
    </source>
</evidence>
<dbReference type="Gene3D" id="1.20.120.1630">
    <property type="match status" value="1"/>
</dbReference>
<feature type="transmembrane region" description="Helical" evidence="1">
    <location>
        <begin position="6"/>
        <end position="26"/>
    </location>
</feature>
<dbReference type="OrthoDB" id="9779233at2"/>
<dbReference type="RefSeq" id="WP_135768699.1">
    <property type="nucleotide sequence ID" value="NZ_RQET01000009.1"/>
</dbReference>
<protein>
    <submittedName>
        <fullName evidence="2">DUF1295 domain-containing protein</fullName>
    </submittedName>
</protein>
<dbReference type="GO" id="GO:0016020">
    <property type="term" value="C:membrane"/>
    <property type="evidence" value="ECO:0007669"/>
    <property type="project" value="TreeGrafter"/>
</dbReference>
<gene>
    <name evidence="2" type="ORF">EHO60_13405</name>
</gene>
<proteinExistence type="predicted"/>
<keyword evidence="1" id="KW-0472">Membrane</keyword>
<feature type="transmembrane region" description="Helical" evidence="1">
    <location>
        <begin position="66"/>
        <end position="88"/>
    </location>
</feature>
<dbReference type="AlphaFoldDB" id="A0A4R9GBG5"/>
<dbReference type="PANTHER" id="PTHR32251">
    <property type="entry name" value="3-OXO-5-ALPHA-STEROID 4-DEHYDROGENASE"/>
    <property type="match status" value="1"/>
</dbReference>
<evidence type="ECO:0000313" key="2">
    <source>
        <dbReference type="EMBL" id="TGK09013.1"/>
    </source>
</evidence>
<accession>A0A4R9GBG5</accession>
<dbReference type="Pfam" id="PF06966">
    <property type="entry name" value="DUF1295"/>
    <property type="match status" value="1"/>
</dbReference>
<name>A0A4R9GBG5_9LEPT</name>
<dbReference type="Proteomes" id="UP000298458">
    <property type="component" value="Unassembled WGS sequence"/>
</dbReference>
<keyword evidence="3" id="KW-1185">Reference proteome</keyword>
<feature type="transmembrane region" description="Helical" evidence="1">
    <location>
        <begin position="142"/>
        <end position="160"/>
    </location>
</feature>
<dbReference type="EMBL" id="RQET01000009">
    <property type="protein sequence ID" value="TGK09013.1"/>
    <property type="molecule type" value="Genomic_DNA"/>
</dbReference>
<dbReference type="PANTHER" id="PTHR32251:SF17">
    <property type="entry name" value="STEROID 5-ALPHA REDUCTASE C-TERMINAL DOMAIN-CONTAINING PROTEIN"/>
    <property type="match status" value="1"/>
</dbReference>
<feature type="transmembrane region" description="Helical" evidence="1">
    <location>
        <begin position="109"/>
        <end position="130"/>
    </location>
</feature>
<sequence length="263" mass="29921">MYENALFLMLVAWVLVFVLMSLLWLLGRVLGNYAIVDLGWGLCISSAAIVYFILGTGDPIHKTVFAFMATVWGWRLSYFILTTRILGGHEDRRYTAFRKEYGDQVHRKFFTNVFQFQGLLGTVLSLPFVFPALNPSGTIHPLEILGLSLFAVGIVGESVADFQLSEFKRIPENLQKVCDTGLWKYSRHPNYFFEWVIWVSFGLVSLASPWGWIGLVSPIVMFVLLTQVTGIPLNEQGQLESKGEAYQEYRRKTSAFVPWFPGK</sequence>